<feature type="transmembrane region" description="Helical" evidence="1">
    <location>
        <begin position="62"/>
        <end position="82"/>
    </location>
</feature>
<reference evidence="2 3" key="1">
    <citation type="submission" date="2014-04" db="EMBL/GenBank/DDBJ databases">
        <title>The Genome Sequence of Thermoanaerobaculum aquaticum MP-01, The First Cultivated Group 23 Acidobacterium.</title>
        <authorList>
            <person name="Stamps B.W."/>
            <person name="Losey N.A."/>
            <person name="Lawson P.A."/>
            <person name="Stevenson B.S."/>
        </authorList>
    </citation>
    <scope>NUCLEOTIDE SEQUENCE [LARGE SCALE GENOMIC DNA]</scope>
    <source>
        <strain evidence="2 3">MP-01</strain>
    </source>
</reference>
<name>A0A062XY62_9BACT</name>
<evidence type="ECO:0000313" key="2">
    <source>
        <dbReference type="EMBL" id="KDA54364.1"/>
    </source>
</evidence>
<comment type="caution">
    <text evidence="2">The sequence shown here is derived from an EMBL/GenBank/DDBJ whole genome shotgun (WGS) entry which is preliminary data.</text>
</comment>
<feature type="transmembrane region" description="Helical" evidence="1">
    <location>
        <begin position="103"/>
        <end position="124"/>
    </location>
</feature>
<keyword evidence="1" id="KW-0472">Membrane</keyword>
<dbReference type="STRING" id="1312852.EG19_11655"/>
<evidence type="ECO:0000256" key="1">
    <source>
        <dbReference type="SAM" id="Phobius"/>
    </source>
</evidence>
<dbReference type="AlphaFoldDB" id="A0A062XY62"/>
<evidence type="ECO:0000313" key="3">
    <source>
        <dbReference type="Proteomes" id="UP000027284"/>
    </source>
</evidence>
<keyword evidence="1" id="KW-1133">Transmembrane helix</keyword>
<accession>A0A062XY62</accession>
<gene>
    <name evidence="2" type="ORF">EG19_11655</name>
</gene>
<protein>
    <submittedName>
        <fullName evidence="2">Uncharacterized protein</fullName>
    </submittedName>
</protein>
<dbReference type="RefSeq" id="WP_038047606.1">
    <property type="nucleotide sequence ID" value="NZ_JMFG01000008.1"/>
</dbReference>
<organism evidence="2 3">
    <name type="scientific">Thermoanaerobaculum aquaticum</name>
    <dbReference type="NCBI Taxonomy" id="1312852"/>
    <lineage>
        <taxon>Bacteria</taxon>
        <taxon>Pseudomonadati</taxon>
        <taxon>Acidobacteriota</taxon>
        <taxon>Thermoanaerobaculia</taxon>
        <taxon>Thermoanaerobaculales</taxon>
        <taxon>Thermoanaerobaculaceae</taxon>
        <taxon>Thermoanaerobaculum</taxon>
    </lineage>
</organism>
<proteinExistence type="predicted"/>
<feature type="transmembrane region" description="Helical" evidence="1">
    <location>
        <begin position="130"/>
        <end position="148"/>
    </location>
</feature>
<keyword evidence="3" id="KW-1185">Reference proteome</keyword>
<sequence length="163" mass="18120">MQTLTRILRSFYGIAVVALLCYALLYLLLKLNGYEVEKGSLACLTLAVGFSTSRPGSNTARALWFLYDGITAFFMMLAFHMVNPLLGIFEAVTMRLFGYLNEFRWSWGSTIALIVSTYAWFFIFGFSAPLYVLLLVGSAIVLGGVLSIRFHDTIEDGGNEVQA</sequence>
<keyword evidence="1" id="KW-0812">Transmembrane</keyword>
<dbReference type="Proteomes" id="UP000027284">
    <property type="component" value="Unassembled WGS sequence"/>
</dbReference>
<feature type="transmembrane region" description="Helical" evidence="1">
    <location>
        <begin position="12"/>
        <end position="29"/>
    </location>
</feature>
<dbReference type="EMBL" id="JMFG01000008">
    <property type="protein sequence ID" value="KDA54364.1"/>
    <property type="molecule type" value="Genomic_DNA"/>
</dbReference>